<evidence type="ECO:0000259" key="5">
    <source>
        <dbReference type="SMART" id="SM00528"/>
    </source>
</evidence>
<dbReference type="Pfam" id="PF00816">
    <property type="entry name" value="Histone_HNS"/>
    <property type="match status" value="1"/>
</dbReference>
<name>A0ABX7JNN2_9RHOB</name>
<dbReference type="SUPFAM" id="SSF81273">
    <property type="entry name" value="H-NS histone-like proteins"/>
    <property type="match status" value="1"/>
</dbReference>
<dbReference type="PANTHER" id="PTHR38097">
    <property type="match status" value="1"/>
</dbReference>
<protein>
    <submittedName>
        <fullName evidence="6">H-NS histone family protein</fullName>
    </submittedName>
</protein>
<evidence type="ECO:0000313" key="6">
    <source>
        <dbReference type="EMBL" id="QRZ14853.1"/>
    </source>
</evidence>
<organism evidence="6 7">
    <name type="scientific">Paracoccus methylovorus</name>
    <dbReference type="NCBI Taxonomy" id="2812658"/>
    <lineage>
        <taxon>Bacteria</taxon>
        <taxon>Pseudomonadati</taxon>
        <taxon>Pseudomonadota</taxon>
        <taxon>Alphaproteobacteria</taxon>
        <taxon>Rhodobacterales</taxon>
        <taxon>Paracoccaceae</taxon>
        <taxon>Paracoccus</taxon>
    </lineage>
</organism>
<evidence type="ECO:0000256" key="2">
    <source>
        <dbReference type="ARBA" id="ARBA00010610"/>
    </source>
</evidence>
<sequence>MNDLDLNAMSLTELKQLFKDVEKAIDGFESRRKAEARAKAEEAAKQYGYSLSQLIEAAAQRPATAPKYAHPENPELTWSGRGRKPSWIIEGLDAGKSLEDFAI</sequence>
<dbReference type="Proteomes" id="UP000663629">
    <property type="component" value="Chromosome 2"/>
</dbReference>
<reference evidence="6 7" key="1">
    <citation type="submission" date="2021-02" db="EMBL/GenBank/DDBJ databases">
        <title>Paracoccus methylovroum sp.nov., a new methanol and methylamine utilizing methylotrophic denitrifer.</title>
        <authorList>
            <person name="Timsy T."/>
            <person name="Behrendt U."/>
            <person name="Ulrich A."/>
            <person name="Spanner T."/>
            <person name="Foesel B.U."/>
            <person name="Horn M.A."/>
            <person name="Kolb S."/>
        </authorList>
    </citation>
    <scope>NUCLEOTIDE SEQUENCE [LARGE SCALE GENOMIC DNA]</scope>
    <source>
        <strain evidence="6 7">H4-D09</strain>
    </source>
</reference>
<accession>A0ABX7JNN2</accession>
<comment type="similarity">
    <text evidence="2">Belongs to the histone-like protein H-NS family.</text>
</comment>
<evidence type="ECO:0000256" key="1">
    <source>
        <dbReference type="ARBA" id="ARBA00004453"/>
    </source>
</evidence>
<dbReference type="SMART" id="SM00528">
    <property type="entry name" value="HNS"/>
    <property type="match status" value="1"/>
</dbReference>
<dbReference type="Gene3D" id="4.10.430.10">
    <property type="entry name" value="Histone-like protein H-NS, C-terminal domain"/>
    <property type="match status" value="1"/>
</dbReference>
<proteinExistence type="inferred from homology"/>
<keyword evidence="7" id="KW-1185">Reference proteome</keyword>
<comment type="subcellular location">
    <subcellularLocation>
        <location evidence="1">Cytoplasm</location>
        <location evidence="1">Nucleoid</location>
    </subcellularLocation>
</comment>
<feature type="domain" description="DNA-binding protein H-NS-like C-terminal" evidence="5">
    <location>
        <begin position="58"/>
        <end position="103"/>
    </location>
</feature>
<evidence type="ECO:0000256" key="3">
    <source>
        <dbReference type="ARBA" id="ARBA00022490"/>
    </source>
</evidence>
<dbReference type="InterPro" id="IPR037150">
    <property type="entry name" value="H-NS_C_dom_sf"/>
</dbReference>
<keyword evidence="4" id="KW-0238">DNA-binding</keyword>
<dbReference type="RefSeq" id="WP_205295820.1">
    <property type="nucleotide sequence ID" value="NZ_CP070371.1"/>
</dbReference>
<evidence type="ECO:0000313" key="7">
    <source>
        <dbReference type="Proteomes" id="UP000663629"/>
    </source>
</evidence>
<dbReference type="EMBL" id="CP070371">
    <property type="protein sequence ID" value="QRZ14853.1"/>
    <property type="molecule type" value="Genomic_DNA"/>
</dbReference>
<gene>
    <name evidence="6" type="ORF">JWJ88_18040</name>
</gene>
<evidence type="ECO:0000256" key="4">
    <source>
        <dbReference type="ARBA" id="ARBA00023125"/>
    </source>
</evidence>
<dbReference type="InterPro" id="IPR027444">
    <property type="entry name" value="H-NS_C_dom"/>
</dbReference>
<dbReference type="PANTHER" id="PTHR38097:SF2">
    <property type="entry name" value="DNA-BINDING PROTEIN STPA"/>
    <property type="match status" value="1"/>
</dbReference>
<keyword evidence="3" id="KW-0963">Cytoplasm</keyword>